<evidence type="ECO:0000313" key="9">
    <source>
        <dbReference type="Proteomes" id="UP001148838"/>
    </source>
</evidence>
<feature type="domain" description="Kinesin motor" evidence="7">
    <location>
        <begin position="1"/>
        <end position="170"/>
    </location>
</feature>
<evidence type="ECO:0000256" key="3">
    <source>
        <dbReference type="ARBA" id="ARBA00022840"/>
    </source>
</evidence>
<protein>
    <recommendedName>
        <fullName evidence="7">Kinesin motor domain-containing protein</fullName>
    </recommendedName>
</protein>
<gene>
    <name evidence="8" type="ORF">ANN_26491</name>
</gene>
<dbReference type="InterPro" id="IPR027640">
    <property type="entry name" value="Kinesin-like_fam"/>
</dbReference>
<dbReference type="Proteomes" id="UP001148838">
    <property type="component" value="Unassembled WGS sequence"/>
</dbReference>
<keyword evidence="9" id="KW-1185">Reference proteome</keyword>
<keyword evidence="4" id="KW-0206">Cytoskeleton</keyword>
<evidence type="ECO:0000256" key="4">
    <source>
        <dbReference type="ARBA" id="ARBA00023212"/>
    </source>
</evidence>
<reference evidence="8 9" key="1">
    <citation type="journal article" date="2022" name="Allergy">
        <title>Genome assembly and annotation of Periplaneta americana reveal a comprehensive cockroach allergen profile.</title>
        <authorList>
            <person name="Wang L."/>
            <person name="Xiong Q."/>
            <person name="Saelim N."/>
            <person name="Wang L."/>
            <person name="Nong W."/>
            <person name="Wan A.T."/>
            <person name="Shi M."/>
            <person name="Liu X."/>
            <person name="Cao Q."/>
            <person name="Hui J.H.L."/>
            <person name="Sookrung N."/>
            <person name="Leung T.F."/>
            <person name="Tungtrongchitr A."/>
            <person name="Tsui S.K.W."/>
        </authorList>
    </citation>
    <scope>NUCLEOTIDE SEQUENCE [LARGE SCALE GENOMIC DNA]</scope>
    <source>
        <strain evidence="8">PWHHKU_190912</strain>
    </source>
</reference>
<evidence type="ECO:0000256" key="5">
    <source>
        <dbReference type="PROSITE-ProRule" id="PRU00283"/>
    </source>
</evidence>
<dbReference type="PANTHER" id="PTHR24115:SF600">
    <property type="entry name" value="KINESIN-LIKE PROTEIN KIF23"/>
    <property type="match status" value="1"/>
</dbReference>
<dbReference type="EMBL" id="JAJSOF020000039">
    <property type="protein sequence ID" value="KAJ4426693.1"/>
    <property type="molecule type" value="Genomic_DNA"/>
</dbReference>
<dbReference type="SUPFAM" id="SSF52540">
    <property type="entry name" value="P-loop containing nucleoside triphosphate hydrolases"/>
    <property type="match status" value="1"/>
</dbReference>
<evidence type="ECO:0000256" key="1">
    <source>
        <dbReference type="ARBA" id="ARBA00004245"/>
    </source>
</evidence>
<evidence type="ECO:0000256" key="2">
    <source>
        <dbReference type="ARBA" id="ARBA00022741"/>
    </source>
</evidence>
<comment type="subcellular location">
    <subcellularLocation>
        <location evidence="1">Cytoplasm</location>
        <location evidence="1">Cytoskeleton</location>
    </subcellularLocation>
</comment>
<sequence>MAGLCEGGNEPSGSLKASKKDSDSDLIQRTADSTKIENVEEDNTYAVFVTYVEIYNNAVYDLLEEIPEDTLRSKHHLIVKGKCIARQESYMRNINNSLMTLRMCLEILRENQMYGTNKMVPYRDSKMTHLFKNYFDGEGQVEMIICVNPRCEDYDETLILRKFGYQVENIETEDKTTLKMFIQVLNTDQEVTIIRLVPGFWYTSVNF</sequence>
<comment type="caution">
    <text evidence="8">The sequence shown here is derived from an EMBL/GenBank/DDBJ whole genome shotgun (WGS) entry which is preliminary data.</text>
</comment>
<dbReference type="SMART" id="SM00129">
    <property type="entry name" value="KISc"/>
    <property type="match status" value="1"/>
</dbReference>
<proteinExistence type="inferred from homology"/>
<keyword evidence="2" id="KW-0547">Nucleotide-binding</keyword>
<dbReference type="InterPro" id="IPR027417">
    <property type="entry name" value="P-loop_NTPase"/>
</dbReference>
<dbReference type="InterPro" id="IPR001752">
    <property type="entry name" value="Kinesin_motor_dom"/>
</dbReference>
<evidence type="ECO:0000256" key="6">
    <source>
        <dbReference type="SAM" id="MobiDB-lite"/>
    </source>
</evidence>
<name>A0ABQ8RYE3_PERAM</name>
<feature type="region of interest" description="Disordered" evidence="6">
    <location>
        <begin position="1"/>
        <end position="26"/>
    </location>
</feature>
<evidence type="ECO:0000313" key="8">
    <source>
        <dbReference type="EMBL" id="KAJ4426693.1"/>
    </source>
</evidence>
<accession>A0ABQ8RYE3</accession>
<organism evidence="8 9">
    <name type="scientific">Periplaneta americana</name>
    <name type="common">American cockroach</name>
    <name type="synonym">Blatta americana</name>
    <dbReference type="NCBI Taxonomy" id="6978"/>
    <lineage>
        <taxon>Eukaryota</taxon>
        <taxon>Metazoa</taxon>
        <taxon>Ecdysozoa</taxon>
        <taxon>Arthropoda</taxon>
        <taxon>Hexapoda</taxon>
        <taxon>Insecta</taxon>
        <taxon>Pterygota</taxon>
        <taxon>Neoptera</taxon>
        <taxon>Polyneoptera</taxon>
        <taxon>Dictyoptera</taxon>
        <taxon>Blattodea</taxon>
        <taxon>Blattoidea</taxon>
        <taxon>Blattidae</taxon>
        <taxon>Blattinae</taxon>
        <taxon>Periplaneta</taxon>
    </lineage>
</organism>
<dbReference type="InterPro" id="IPR036961">
    <property type="entry name" value="Kinesin_motor_dom_sf"/>
</dbReference>
<keyword evidence="4" id="KW-0963">Cytoplasm</keyword>
<evidence type="ECO:0000259" key="7">
    <source>
        <dbReference type="PROSITE" id="PS50067"/>
    </source>
</evidence>
<dbReference type="Pfam" id="PF00225">
    <property type="entry name" value="Kinesin"/>
    <property type="match status" value="1"/>
</dbReference>
<keyword evidence="3" id="KW-0067">ATP-binding</keyword>
<comment type="similarity">
    <text evidence="5">Belongs to the TRAFAC class myosin-kinesin ATPase superfamily. Kinesin family.</text>
</comment>
<dbReference type="Gene3D" id="3.40.850.10">
    <property type="entry name" value="Kinesin motor domain"/>
    <property type="match status" value="2"/>
</dbReference>
<comment type="caution">
    <text evidence="5">Lacks conserved residue(s) required for the propagation of feature annotation.</text>
</comment>
<dbReference type="PANTHER" id="PTHR24115">
    <property type="entry name" value="KINESIN-RELATED"/>
    <property type="match status" value="1"/>
</dbReference>
<dbReference type="PROSITE" id="PS50067">
    <property type="entry name" value="KINESIN_MOTOR_2"/>
    <property type="match status" value="1"/>
</dbReference>